<name>A0A0C9WTE5_9AGAR</name>
<evidence type="ECO:0000313" key="2">
    <source>
        <dbReference type="EMBL" id="KIJ91493.1"/>
    </source>
</evidence>
<protein>
    <submittedName>
        <fullName evidence="2">Unplaced genomic scaffold K443scaffold_464, whole genome shotgun sequence</fullName>
    </submittedName>
</protein>
<dbReference type="EMBL" id="KN838999">
    <property type="protein sequence ID" value="KIJ91493.1"/>
    <property type="molecule type" value="Genomic_DNA"/>
</dbReference>
<reference evidence="2 3" key="1">
    <citation type="submission" date="2014-04" db="EMBL/GenBank/DDBJ databases">
        <authorList>
            <consortium name="DOE Joint Genome Institute"/>
            <person name="Kuo A."/>
            <person name="Kohler A."/>
            <person name="Nagy L.G."/>
            <person name="Floudas D."/>
            <person name="Copeland A."/>
            <person name="Barry K.W."/>
            <person name="Cichocki N."/>
            <person name="Veneault-Fourrey C."/>
            <person name="LaButti K."/>
            <person name="Lindquist E.A."/>
            <person name="Lipzen A."/>
            <person name="Lundell T."/>
            <person name="Morin E."/>
            <person name="Murat C."/>
            <person name="Sun H."/>
            <person name="Tunlid A."/>
            <person name="Henrissat B."/>
            <person name="Grigoriev I.V."/>
            <person name="Hibbett D.S."/>
            <person name="Martin F."/>
            <person name="Nordberg H.P."/>
            <person name="Cantor M.N."/>
            <person name="Hua S.X."/>
        </authorList>
    </citation>
    <scope>NUCLEOTIDE SEQUENCE [LARGE SCALE GENOMIC DNA]</scope>
    <source>
        <strain evidence="2 3">LaAM-08-1</strain>
    </source>
</reference>
<reference evidence="3" key="2">
    <citation type="submission" date="2015-01" db="EMBL/GenBank/DDBJ databases">
        <title>Evolutionary Origins and Diversification of the Mycorrhizal Mutualists.</title>
        <authorList>
            <consortium name="DOE Joint Genome Institute"/>
            <consortium name="Mycorrhizal Genomics Consortium"/>
            <person name="Kohler A."/>
            <person name="Kuo A."/>
            <person name="Nagy L.G."/>
            <person name="Floudas D."/>
            <person name="Copeland A."/>
            <person name="Barry K.W."/>
            <person name="Cichocki N."/>
            <person name="Veneault-Fourrey C."/>
            <person name="LaButti K."/>
            <person name="Lindquist E.A."/>
            <person name="Lipzen A."/>
            <person name="Lundell T."/>
            <person name="Morin E."/>
            <person name="Murat C."/>
            <person name="Riley R."/>
            <person name="Ohm R."/>
            <person name="Sun H."/>
            <person name="Tunlid A."/>
            <person name="Henrissat B."/>
            <person name="Grigoriev I.V."/>
            <person name="Hibbett D.S."/>
            <person name="Martin F."/>
        </authorList>
    </citation>
    <scope>NUCLEOTIDE SEQUENCE [LARGE SCALE GENOMIC DNA]</scope>
    <source>
        <strain evidence="3">LaAM-08-1</strain>
    </source>
</reference>
<sequence>MLRGSSAGRFQVPISSSLHLGREVGENVHSGNTPPTSQSQLPLDCLSSAAEPDYLIDPSATFLDYVDHWEGLSDTTFSWWPRFSAL</sequence>
<evidence type="ECO:0000256" key="1">
    <source>
        <dbReference type="SAM" id="MobiDB-lite"/>
    </source>
</evidence>
<feature type="region of interest" description="Disordered" evidence="1">
    <location>
        <begin position="23"/>
        <end position="43"/>
    </location>
</feature>
<gene>
    <name evidence="2" type="ORF">K443DRAFT_14345</name>
</gene>
<dbReference type="Proteomes" id="UP000054477">
    <property type="component" value="Unassembled WGS sequence"/>
</dbReference>
<feature type="compositionally biased region" description="Polar residues" evidence="1">
    <location>
        <begin position="29"/>
        <end position="41"/>
    </location>
</feature>
<dbReference type="AlphaFoldDB" id="A0A0C9WTE5"/>
<keyword evidence="3" id="KW-1185">Reference proteome</keyword>
<evidence type="ECO:0000313" key="3">
    <source>
        <dbReference type="Proteomes" id="UP000054477"/>
    </source>
</evidence>
<organism evidence="2 3">
    <name type="scientific">Laccaria amethystina LaAM-08-1</name>
    <dbReference type="NCBI Taxonomy" id="1095629"/>
    <lineage>
        <taxon>Eukaryota</taxon>
        <taxon>Fungi</taxon>
        <taxon>Dikarya</taxon>
        <taxon>Basidiomycota</taxon>
        <taxon>Agaricomycotina</taxon>
        <taxon>Agaricomycetes</taxon>
        <taxon>Agaricomycetidae</taxon>
        <taxon>Agaricales</taxon>
        <taxon>Agaricineae</taxon>
        <taxon>Hydnangiaceae</taxon>
        <taxon>Laccaria</taxon>
    </lineage>
</organism>
<dbReference type="HOGENOM" id="CLU_2498213_0_0_1"/>
<accession>A0A0C9WTE5</accession>
<proteinExistence type="predicted"/>